<sequence>IAQLVFAIAQ</sequence>
<proteinExistence type="predicted"/>
<accession>A0A392VIY9</accession>
<dbReference type="EMBL" id="LXQA011163215">
    <property type="protein sequence ID" value="MCI87329.1"/>
    <property type="molecule type" value="Genomic_DNA"/>
</dbReference>
<keyword evidence="2" id="KW-1185">Reference proteome</keyword>
<name>A0A392VIY9_9FABA</name>
<dbReference type="Proteomes" id="UP000265520">
    <property type="component" value="Unassembled WGS sequence"/>
</dbReference>
<evidence type="ECO:0000313" key="1">
    <source>
        <dbReference type="EMBL" id="MCI87329.1"/>
    </source>
</evidence>
<comment type="caution">
    <text evidence="1">The sequence shown here is derived from an EMBL/GenBank/DDBJ whole genome shotgun (WGS) entry which is preliminary data.</text>
</comment>
<reference evidence="1 2" key="1">
    <citation type="journal article" date="2018" name="Front. Plant Sci.">
        <title>Red Clover (Trifolium pratense) and Zigzag Clover (T. medium) - A Picture of Genomic Similarities and Differences.</title>
        <authorList>
            <person name="Dluhosova J."/>
            <person name="Istvanek J."/>
            <person name="Nedelnik J."/>
            <person name="Repkova J."/>
        </authorList>
    </citation>
    <scope>NUCLEOTIDE SEQUENCE [LARGE SCALE GENOMIC DNA]</scope>
    <source>
        <strain evidence="2">cv. 10/8</strain>
        <tissue evidence="1">Leaf</tissue>
    </source>
</reference>
<protein>
    <submittedName>
        <fullName evidence="1">Uncharacterized protein</fullName>
    </submittedName>
</protein>
<feature type="non-terminal residue" evidence="1">
    <location>
        <position position="1"/>
    </location>
</feature>
<organism evidence="1 2">
    <name type="scientific">Trifolium medium</name>
    <dbReference type="NCBI Taxonomy" id="97028"/>
    <lineage>
        <taxon>Eukaryota</taxon>
        <taxon>Viridiplantae</taxon>
        <taxon>Streptophyta</taxon>
        <taxon>Embryophyta</taxon>
        <taxon>Tracheophyta</taxon>
        <taxon>Spermatophyta</taxon>
        <taxon>Magnoliopsida</taxon>
        <taxon>eudicotyledons</taxon>
        <taxon>Gunneridae</taxon>
        <taxon>Pentapetalae</taxon>
        <taxon>rosids</taxon>
        <taxon>fabids</taxon>
        <taxon>Fabales</taxon>
        <taxon>Fabaceae</taxon>
        <taxon>Papilionoideae</taxon>
        <taxon>50 kb inversion clade</taxon>
        <taxon>NPAAA clade</taxon>
        <taxon>Hologalegina</taxon>
        <taxon>IRL clade</taxon>
        <taxon>Trifolieae</taxon>
        <taxon>Trifolium</taxon>
    </lineage>
</organism>
<evidence type="ECO:0000313" key="2">
    <source>
        <dbReference type="Proteomes" id="UP000265520"/>
    </source>
</evidence>